<gene>
    <name evidence="1" type="ORF">HPB50_003255</name>
</gene>
<dbReference type="EMBL" id="CM023488">
    <property type="protein sequence ID" value="KAH6923629.1"/>
    <property type="molecule type" value="Genomic_DNA"/>
</dbReference>
<accession>A0ACB7RQA7</accession>
<evidence type="ECO:0000313" key="2">
    <source>
        <dbReference type="Proteomes" id="UP000821845"/>
    </source>
</evidence>
<reference evidence="1" key="1">
    <citation type="submission" date="2020-05" db="EMBL/GenBank/DDBJ databases">
        <title>Large-scale comparative analyses of tick genomes elucidate their genetic diversity and vector capacities.</title>
        <authorList>
            <person name="Jia N."/>
            <person name="Wang J."/>
            <person name="Shi W."/>
            <person name="Du L."/>
            <person name="Sun Y."/>
            <person name="Zhan W."/>
            <person name="Jiang J."/>
            <person name="Wang Q."/>
            <person name="Zhang B."/>
            <person name="Ji P."/>
            <person name="Sakyi L.B."/>
            <person name="Cui X."/>
            <person name="Yuan T."/>
            <person name="Jiang B."/>
            <person name="Yang W."/>
            <person name="Lam T.T.-Y."/>
            <person name="Chang Q."/>
            <person name="Ding S."/>
            <person name="Wang X."/>
            <person name="Zhu J."/>
            <person name="Ruan X."/>
            <person name="Zhao L."/>
            <person name="Wei J."/>
            <person name="Que T."/>
            <person name="Du C."/>
            <person name="Cheng J."/>
            <person name="Dai P."/>
            <person name="Han X."/>
            <person name="Huang E."/>
            <person name="Gao Y."/>
            <person name="Liu J."/>
            <person name="Shao H."/>
            <person name="Ye R."/>
            <person name="Li L."/>
            <person name="Wei W."/>
            <person name="Wang X."/>
            <person name="Wang C."/>
            <person name="Yang T."/>
            <person name="Huo Q."/>
            <person name="Li W."/>
            <person name="Guo W."/>
            <person name="Chen H."/>
            <person name="Zhou L."/>
            <person name="Ni X."/>
            <person name="Tian J."/>
            <person name="Zhou Y."/>
            <person name="Sheng Y."/>
            <person name="Liu T."/>
            <person name="Pan Y."/>
            <person name="Xia L."/>
            <person name="Li J."/>
            <person name="Zhao F."/>
            <person name="Cao W."/>
        </authorList>
    </citation>
    <scope>NUCLEOTIDE SEQUENCE</scope>
    <source>
        <strain evidence="1">Hyas-2018</strain>
    </source>
</reference>
<name>A0ACB7RQA7_HYAAI</name>
<comment type="caution">
    <text evidence="1">The sequence shown here is derived from an EMBL/GenBank/DDBJ whole genome shotgun (WGS) entry which is preliminary data.</text>
</comment>
<evidence type="ECO:0000313" key="1">
    <source>
        <dbReference type="EMBL" id="KAH6923629.1"/>
    </source>
</evidence>
<organism evidence="1 2">
    <name type="scientific">Hyalomma asiaticum</name>
    <name type="common">Tick</name>
    <dbReference type="NCBI Taxonomy" id="266040"/>
    <lineage>
        <taxon>Eukaryota</taxon>
        <taxon>Metazoa</taxon>
        <taxon>Ecdysozoa</taxon>
        <taxon>Arthropoda</taxon>
        <taxon>Chelicerata</taxon>
        <taxon>Arachnida</taxon>
        <taxon>Acari</taxon>
        <taxon>Parasitiformes</taxon>
        <taxon>Ixodida</taxon>
        <taxon>Ixodoidea</taxon>
        <taxon>Ixodidae</taxon>
        <taxon>Hyalomminae</taxon>
        <taxon>Hyalomma</taxon>
    </lineage>
</organism>
<keyword evidence="2" id="KW-1185">Reference proteome</keyword>
<proteinExistence type="predicted"/>
<sequence>MTRQVEHDDKEEKEENDKDDDVDEGAKKDDGEGEDEEVSCLLWSIGLLTLRSLCPSPPYEAMNLVEFEDVLNGELGRYVKIVGCVVGFDDHQFMAIVEDSRRNKLPVRLPPTEACVNIHRFQKVMFNGIISQRFENEEERCLQVLSFMHVDYGLDMKVFDEVQSLRREVFAECIAVNSKTANEVLLDLSDKVEFMVEDWDECLDVVVNHIDRDKQPPMNEDRVSLEEFVYENCDDARQKCLRPLPFIYEDLVKQVFQAVGEVRYTSLAVKRILDRLVFGR</sequence>
<dbReference type="Proteomes" id="UP000821845">
    <property type="component" value="Chromosome 8"/>
</dbReference>
<protein>
    <submittedName>
        <fullName evidence="1">Uncharacterized protein</fullName>
    </submittedName>
</protein>